<feature type="region of interest" description="Disordered" evidence="1">
    <location>
        <begin position="1090"/>
        <end position="1124"/>
    </location>
</feature>
<feature type="compositionally biased region" description="Low complexity" evidence="1">
    <location>
        <begin position="355"/>
        <end position="371"/>
    </location>
</feature>
<gene>
    <name evidence="2" type="ORF">NLI96_g6891</name>
</gene>
<keyword evidence="3" id="KW-1185">Reference proteome</keyword>
<feature type="region of interest" description="Disordered" evidence="1">
    <location>
        <begin position="1"/>
        <end position="207"/>
    </location>
</feature>
<proteinExistence type="predicted"/>
<feature type="region of interest" description="Disordered" evidence="1">
    <location>
        <begin position="347"/>
        <end position="374"/>
    </location>
</feature>
<feature type="compositionally biased region" description="Acidic residues" evidence="1">
    <location>
        <begin position="1107"/>
        <end position="1124"/>
    </location>
</feature>
<feature type="region of interest" description="Disordered" evidence="1">
    <location>
        <begin position="243"/>
        <end position="292"/>
    </location>
</feature>
<feature type="compositionally biased region" description="Low complexity" evidence="1">
    <location>
        <begin position="180"/>
        <end position="191"/>
    </location>
</feature>
<evidence type="ECO:0000313" key="3">
    <source>
        <dbReference type="Proteomes" id="UP001212997"/>
    </source>
</evidence>
<sequence length="1381" mass="154512">MSKRNQHDSALLGSIPGQSHIDNNPRPRKLHKQRSSSAIPPLPSMKPYSVTNAVNSPDSMASPSAHSDQSPSPVVSGPNQSTRVAAVPNLITGKNQSASNSKSSPPIHTLVQAAKKVIAPFRRHGSKESQESQNSETTESGSSRQVKGVPLQRFKDAATSVRQKVINPFRRRGSKESAQDQESSSSDSIQETPAPTYNSRVSHPASRPLAQSHLPLSVSNASESWPIDPILLQASLRKSTDSMPSLISQSASRPSVQSHLPLPVSVSNSSDSWPIGPIPSQASSSSANHRQPHFSYRTHASTDSISSLVSFESGTASISNTCIPDSCTDSMQSSTSSRVTVSPIDSRASSIIDFPPNSRSPSTSRSVSPIVSRERSSSSRSLSIINSVNSRDDLLLASGSGDIPRAGPCHYQKVTINRRQGQKISKARRDIGAQLLSHFGSSEGLHVHTALFDVRFNRPLAPSTQYQHDMVKRVWLDYYTVYFNSRERANATLTKDAPLPPLPSVLALLHFASTTGKSNFEGQTGWAYKTARKFVMTMWVMAINQWIRFKHINTNHRPKCYVRQSDFVELNQLWLNGCAALNIRTNYMALSLSASTGVIFCFGQRPGGLFEGSGYKGTNQCMRIGDIEFHITGNDERYGLIIATIWRWHWLKNQRHLAGTFMQNTMKVLPGHLAHLDPLLIIIAMLIYRNAFASPVLDYFENPAKIPYLPFKLEIKEEFLNKPLFVAEDMENALTYDSFQKFLKKADFTSVSFRYGFVRDTFGKIPENDLKYLLGHKFRSNMIQDTYQLNSRRVDTTALRFGAASDTSYEDWHGSVAYNRNRSKASILENQELQEDQEMRELMATWARCEKEVTERFGDRNECSFQMGPEYLEHVEVQNAISAWQNVVARYDHLVAVKDPLSSGTSTRLDLPLISPSAQSSDTDTSSYYRAGDGSIVADPKLAQLVIDALQQSHPLIPYIKEKNTRYLLLLKYLALCAHDKLVENKRCVYCFSDPNASESVKNKNHKYKLSQHLFLCEPRHHVGRIRCNICGDYFEVPSQDAVVLDTNTATATKGMTPSRVHEIELPVIEHFEECLERLLQRLGLRDGMNAIPDDANSKGKSVAVEIDSESEDESEEEKDDDNDACAKSTTFEARNMHRHVLSHFRDQTVSLRHKEMPESCLAFHRKFTCGYPRCLALEAKEYLLKEFIEHLHNVHNFVLLRCNLPHNHSLDTHLILPPNFRFQGDAEYEHEKTGCALDSVCLVDKRRNESIQRARARMDGRLNALMSVNTGPIIETGCIQEIDDGASEFRIAEQEIADNSDGISPTLRTLAERLHSKFPEVPSNLAHLMEKESIDLELLVDSANALDFRTALGLTAGQYAHLRRFAVEEQQKIVDAANDN</sequence>
<evidence type="ECO:0000313" key="2">
    <source>
        <dbReference type="EMBL" id="KAJ3482562.1"/>
    </source>
</evidence>
<dbReference type="EMBL" id="JANAWD010000267">
    <property type="protein sequence ID" value="KAJ3482562.1"/>
    <property type="molecule type" value="Genomic_DNA"/>
</dbReference>
<organism evidence="2 3">
    <name type="scientific">Meripilus lineatus</name>
    <dbReference type="NCBI Taxonomy" id="2056292"/>
    <lineage>
        <taxon>Eukaryota</taxon>
        <taxon>Fungi</taxon>
        <taxon>Dikarya</taxon>
        <taxon>Basidiomycota</taxon>
        <taxon>Agaricomycotina</taxon>
        <taxon>Agaricomycetes</taxon>
        <taxon>Polyporales</taxon>
        <taxon>Meripilaceae</taxon>
        <taxon>Meripilus</taxon>
    </lineage>
</organism>
<comment type="caution">
    <text evidence="2">The sequence shown here is derived from an EMBL/GenBank/DDBJ whole genome shotgun (WGS) entry which is preliminary data.</text>
</comment>
<feature type="compositionally biased region" description="Polar residues" evidence="1">
    <location>
        <begin position="243"/>
        <end position="258"/>
    </location>
</feature>
<accession>A0AAD5V0R6</accession>
<dbReference type="Proteomes" id="UP001212997">
    <property type="component" value="Unassembled WGS sequence"/>
</dbReference>
<feature type="compositionally biased region" description="Polar residues" evidence="1">
    <location>
        <begin position="49"/>
        <end position="83"/>
    </location>
</feature>
<reference evidence="2" key="1">
    <citation type="submission" date="2022-07" db="EMBL/GenBank/DDBJ databases">
        <title>Genome Sequence of Physisporinus lineatus.</title>
        <authorList>
            <person name="Buettner E."/>
        </authorList>
    </citation>
    <scope>NUCLEOTIDE SEQUENCE</scope>
    <source>
        <strain evidence="2">VT162</strain>
    </source>
</reference>
<feature type="compositionally biased region" description="Low complexity" evidence="1">
    <location>
        <begin position="131"/>
        <end position="143"/>
    </location>
</feature>
<name>A0AAD5V0R6_9APHY</name>
<evidence type="ECO:0000256" key="1">
    <source>
        <dbReference type="SAM" id="MobiDB-lite"/>
    </source>
</evidence>
<protein>
    <submittedName>
        <fullName evidence="2">Uncharacterized protein</fullName>
    </submittedName>
</protein>
<feature type="compositionally biased region" description="Polar residues" evidence="1">
    <location>
        <begin position="92"/>
        <end position="106"/>
    </location>
</feature>
<feature type="compositionally biased region" description="Polar residues" evidence="1">
    <location>
        <begin position="280"/>
        <end position="289"/>
    </location>
</feature>